<dbReference type="PANTHER" id="PTHR12815:SF47">
    <property type="entry name" value="TRANSLOCATION AND ASSEMBLY MODULE SUBUNIT TAMA"/>
    <property type="match status" value="1"/>
</dbReference>
<evidence type="ECO:0000313" key="8">
    <source>
        <dbReference type="EMBL" id="GGR21528.1"/>
    </source>
</evidence>
<feature type="signal peptide" evidence="6">
    <location>
        <begin position="1"/>
        <end position="20"/>
    </location>
</feature>
<dbReference type="InterPro" id="IPR000184">
    <property type="entry name" value="Bac_surfAg_D15"/>
</dbReference>
<dbReference type="EMBL" id="BMQL01000027">
    <property type="protein sequence ID" value="GGR21528.1"/>
    <property type="molecule type" value="Genomic_DNA"/>
</dbReference>
<dbReference type="Pfam" id="PF07244">
    <property type="entry name" value="POTRA"/>
    <property type="match status" value="2"/>
</dbReference>
<evidence type="ECO:0000256" key="6">
    <source>
        <dbReference type="SAM" id="SignalP"/>
    </source>
</evidence>
<dbReference type="Gene3D" id="2.40.160.50">
    <property type="entry name" value="membrane protein fhac: a member of the omp85/tpsb transporter family"/>
    <property type="match status" value="1"/>
</dbReference>
<protein>
    <submittedName>
        <fullName evidence="8">Outer membrane protein</fullName>
    </submittedName>
</protein>
<dbReference type="Pfam" id="PF01103">
    <property type="entry name" value="Omp85"/>
    <property type="match status" value="1"/>
</dbReference>
<proteinExistence type="predicted"/>
<feature type="chain" id="PRO_5036674426" evidence="6">
    <location>
        <begin position="21"/>
        <end position="895"/>
    </location>
</feature>
<keyword evidence="5" id="KW-0998">Cell outer membrane</keyword>
<evidence type="ECO:0000259" key="7">
    <source>
        <dbReference type="PROSITE" id="PS51779"/>
    </source>
</evidence>
<accession>A0A918CET5</accession>
<gene>
    <name evidence="8" type="ORF">GCM10008957_37210</name>
</gene>
<dbReference type="AlphaFoldDB" id="A0A918CET5"/>
<dbReference type="GO" id="GO:0019867">
    <property type="term" value="C:outer membrane"/>
    <property type="evidence" value="ECO:0007669"/>
    <property type="project" value="InterPro"/>
</dbReference>
<dbReference type="Proteomes" id="UP000603865">
    <property type="component" value="Unassembled WGS sequence"/>
</dbReference>
<evidence type="ECO:0000256" key="2">
    <source>
        <dbReference type="ARBA" id="ARBA00022692"/>
    </source>
</evidence>
<evidence type="ECO:0000256" key="1">
    <source>
        <dbReference type="ARBA" id="ARBA00004370"/>
    </source>
</evidence>
<dbReference type="InterPro" id="IPR013686">
    <property type="entry name" value="Polypept-transport_assoc_ShlB"/>
</dbReference>
<dbReference type="InterPro" id="IPR034746">
    <property type="entry name" value="POTRA"/>
</dbReference>
<feature type="domain" description="POTRA" evidence="7">
    <location>
        <begin position="183"/>
        <end position="259"/>
    </location>
</feature>
<keyword evidence="3 6" id="KW-0732">Signal</keyword>
<keyword evidence="9" id="KW-1185">Reference proteome</keyword>
<comment type="subcellular location">
    <subcellularLocation>
        <location evidence="1">Membrane</location>
    </subcellularLocation>
</comment>
<evidence type="ECO:0000256" key="3">
    <source>
        <dbReference type="ARBA" id="ARBA00022729"/>
    </source>
</evidence>
<dbReference type="RefSeq" id="WP_189092009.1">
    <property type="nucleotide sequence ID" value="NZ_BMQL01000027.1"/>
</dbReference>
<keyword evidence="2" id="KW-0812">Transmembrane</keyword>
<dbReference type="PANTHER" id="PTHR12815">
    <property type="entry name" value="SORTING AND ASSEMBLY MACHINERY SAMM50 PROTEIN FAMILY MEMBER"/>
    <property type="match status" value="1"/>
</dbReference>
<reference evidence="8" key="1">
    <citation type="journal article" date="2014" name="Int. J. Syst. Evol. Microbiol.">
        <title>Complete genome sequence of Corynebacterium casei LMG S-19264T (=DSM 44701T), isolated from a smear-ripened cheese.</title>
        <authorList>
            <consortium name="US DOE Joint Genome Institute (JGI-PGF)"/>
            <person name="Walter F."/>
            <person name="Albersmeier A."/>
            <person name="Kalinowski J."/>
            <person name="Ruckert C."/>
        </authorList>
    </citation>
    <scope>NUCLEOTIDE SEQUENCE</scope>
    <source>
        <strain evidence="8">JCM 31311</strain>
    </source>
</reference>
<comment type="caution">
    <text evidence="8">The sequence shown here is derived from an EMBL/GenBank/DDBJ whole genome shotgun (WGS) entry which is preliminary data.</text>
</comment>
<dbReference type="InterPro" id="IPR039910">
    <property type="entry name" value="D15-like"/>
</dbReference>
<sequence length="895" mass="93868">MQLRHTLAVTVALSAPYALAQSTTPATATVGDVVVKGTSDLLGNFLKASLNVQPGAALSSVNLRQVELDAVATGYIKSASAEFQTIGGQNVLVITAVPNPVIKTVNVTGVTFLPADGFKTSLANVLNIAPGATLNTVRIEQSKTALAQNYRAEGYPFTPSISTEAKPTADGSVDLNYVVDESAPISRIEVTGSTLLPQAQIVAAFQPLYDAKKFSPDTYFAAVQQIQQQYQAAGYLASGVNAQASSLEGGVLKISILEGQVSGVDLSALQLPAGSAPVLVTKAGTAPSLATLEQDVRTLSNLSGKSVGFALQPSDPQNPNRVTVLFGVADATGAPVKEIRVSGNTAVPTADLQAAIKTKVGDVFSRQLAEADFAALRDVYRKAGYEISTRDAVTFEAGVLNFNIHEVHIAGYELAYTGNKNTQERVITRELPDTGTLYNDKTFRAALDRVTRLGLVRVTGLTTKSADPKNPENLTYVLAVTEQTGTRSFPISLGYDTTSGFNGQVGFQNNNLFGLGHTLDFSLIAAANDAGQVFGGSATYTIPWLDIDFLDFRKKRTSISFTAGSPVTGNSTLYVKKADGSADTTENTGRQYTTRATGFGVNIGRNVSNNLVVSAGVNTNYNTYYLEPYKATDTGTVTTEDTKDAAGNVIPKGSTVDSSGNVIVTAADTAKYSTNADADTAATAQLPTTSLTTVVGVGARYDSTTTPTFPTDGFRANVYGGYGFGSAGDLGLSWTKLEGGASTYFGLGNTLEKGFGTSQKQQAFAVRLNAGTLIGTPPPGTTYSIGYSSPNPAYELRGYGNAAFKGTNYVTTSAEYRYDLGLSTAITQSAYLIGFADAGTAWNNGDTPTLGYSLGIGAQIDLGFNNSTLAQVRFDYGFSPATGSGQFHFRLGPVW</sequence>
<dbReference type="InterPro" id="IPR010827">
    <property type="entry name" value="BamA/TamA_POTRA"/>
</dbReference>
<reference evidence="8" key="2">
    <citation type="submission" date="2020-09" db="EMBL/GenBank/DDBJ databases">
        <authorList>
            <person name="Sun Q."/>
            <person name="Ohkuma M."/>
        </authorList>
    </citation>
    <scope>NUCLEOTIDE SEQUENCE</scope>
    <source>
        <strain evidence="8">JCM 31311</strain>
    </source>
</reference>
<evidence type="ECO:0000256" key="4">
    <source>
        <dbReference type="ARBA" id="ARBA00023136"/>
    </source>
</evidence>
<keyword evidence="4" id="KW-0472">Membrane</keyword>
<dbReference type="PROSITE" id="PS51779">
    <property type="entry name" value="POTRA"/>
    <property type="match status" value="2"/>
</dbReference>
<name>A0A918CET5_9DEIO</name>
<dbReference type="Pfam" id="PF08479">
    <property type="entry name" value="POTRA_2"/>
    <property type="match status" value="1"/>
</dbReference>
<feature type="domain" description="POTRA" evidence="7">
    <location>
        <begin position="334"/>
        <end position="407"/>
    </location>
</feature>
<organism evidence="8 9">
    <name type="scientific">Deinococcus ruber</name>
    <dbReference type="NCBI Taxonomy" id="1848197"/>
    <lineage>
        <taxon>Bacteria</taxon>
        <taxon>Thermotogati</taxon>
        <taxon>Deinococcota</taxon>
        <taxon>Deinococci</taxon>
        <taxon>Deinococcales</taxon>
        <taxon>Deinococcaceae</taxon>
        <taxon>Deinococcus</taxon>
    </lineage>
</organism>
<evidence type="ECO:0000256" key="5">
    <source>
        <dbReference type="ARBA" id="ARBA00023237"/>
    </source>
</evidence>
<evidence type="ECO:0000313" key="9">
    <source>
        <dbReference type="Proteomes" id="UP000603865"/>
    </source>
</evidence>
<dbReference type="Gene3D" id="3.10.20.310">
    <property type="entry name" value="membrane protein fhac"/>
    <property type="match status" value="4"/>
</dbReference>